<gene>
    <name evidence="4" type="ORF">SCF082_LOCUS52663</name>
</gene>
<dbReference type="InterPro" id="IPR000620">
    <property type="entry name" value="EamA_dom"/>
</dbReference>
<feature type="transmembrane region" description="Helical" evidence="2">
    <location>
        <begin position="221"/>
        <end position="241"/>
    </location>
</feature>
<evidence type="ECO:0000313" key="5">
    <source>
        <dbReference type="Proteomes" id="UP001642464"/>
    </source>
</evidence>
<feature type="transmembrane region" description="Helical" evidence="2">
    <location>
        <begin position="38"/>
        <end position="65"/>
    </location>
</feature>
<keyword evidence="2" id="KW-0472">Membrane</keyword>
<dbReference type="EMBL" id="CAXAMM010044195">
    <property type="protein sequence ID" value="CAK9113634.1"/>
    <property type="molecule type" value="Genomic_DNA"/>
</dbReference>
<feature type="region of interest" description="Disordered" evidence="1">
    <location>
        <begin position="334"/>
        <end position="363"/>
    </location>
</feature>
<feature type="transmembrane region" description="Helical" evidence="2">
    <location>
        <begin position="72"/>
        <end position="94"/>
    </location>
</feature>
<feature type="transmembrane region" description="Helical" evidence="2">
    <location>
        <begin position="126"/>
        <end position="142"/>
    </location>
</feature>
<feature type="domain" description="EamA" evidence="3">
    <location>
        <begin position="10"/>
        <end position="142"/>
    </location>
</feature>
<proteinExistence type="predicted"/>
<accession>A0ABP0SML4</accession>
<dbReference type="Proteomes" id="UP001642464">
    <property type="component" value="Unassembled WGS sequence"/>
</dbReference>
<feature type="transmembrane region" description="Helical" evidence="2">
    <location>
        <begin position="279"/>
        <end position="299"/>
    </location>
</feature>
<feature type="transmembrane region" description="Helical" evidence="2">
    <location>
        <begin position="253"/>
        <end position="273"/>
    </location>
</feature>
<keyword evidence="2" id="KW-1133">Transmembrane helix</keyword>
<evidence type="ECO:0000256" key="2">
    <source>
        <dbReference type="SAM" id="Phobius"/>
    </source>
</evidence>
<protein>
    <submittedName>
        <fullName evidence="4">Protein NLRC5</fullName>
    </submittedName>
</protein>
<dbReference type="InterPro" id="IPR037185">
    <property type="entry name" value="EmrE-like"/>
</dbReference>
<keyword evidence="5" id="KW-1185">Reference proteome</keyword>
<dbReference type="Pfam" id="PF00892">
    <property type="entry name" value="EamA"/>
    <property type="match status" value="1"/>
</dbReference>
<feature type="transmembrane region" description="Helical" evidence="2">
    <location>
        <begin position="100"/>
        <end position="119"/>
    </location>
</feature>
<comment type="caution">
    <text evidence="4">The sequence shown here is derived from an EMBL/GenBank/DDBJ whole genome shotgun (WGS) entry which is preliminary data.</text>
</comment>
<dbReference type="PANTHER" id="PTHR22911">
    <property type="entry name" value="ACYL-MALONYL CONDENSING ENZYME-RELATED"/>
    <property type="match status" value="1"/>
</dbReference>
<evidence type="ECO:0000259" key="3">
    <source>
        <dbReference type="Pfam" id="PF00892"/>
    </source>
</evidence>
<name>A0ABP0SML4_9DINO</name>
<dbReference type="PANTHER" id="PTHR22911:SF137">
    <property type="entry name" value="SOLUTE CARRIER FAMILY 35 MEMBER G2-RELATED"/>
    <property type="match status" value="1"/>
</dbReference>
<evidence type="ECO:0000313" key="4">
    <source>
        <dbReference type="EMBL" id="CAK9113634.1"/>
    </source>
</evidence>
<organism evidence="4 5">
    <name type="scientific">Durusdinium trenchii</name>
    <dbReference type="NCBI Taxonomy" id="1381693"/>
    <lineage>
        <taxon>Eukaryota</taxon>
        <taxon>Sar</taxon>
        <taxon>Alveolata</taxon>
        <taxon>Dinophyceae</taxon>
        <taxon>Suessiales</taxon>
        <taxon>Symbiodiniaceae</taxon>
        <taxon>Durusdinium</taxon>
    </lineage>
</organism>
<sequence>MVSLPHEVQGVAAAAGCAIFINMNLVMSKFMKGWELPYLFLAGSAALVIAFGLAMAMLLQGAWYLERREVKWVMLCGFFGCINSAMNPLAVLAGADVGTVGALGSLNTVVAALLGRLVLQEPLGKVHLLAVGLSVLGAVFISDPVEAVASMGSSLLGNMLALCGGIAQGGIFICARKSGGASSMMLSTSAMTQRWIVFWILAFAVPDGRFQSLTASPGNSALLFLGLTVIISAANLLTMVASKKCPAALSSTLMTGSQMTTGYLLDFAVFHSVPKVRTMLGATLMFFSVVTMALTRLPAKSHVPESTMEDTLSTRSPSSLASFAASEFAERVAEVPNEWPRTGPRQRGSSALPGIFGVPSASA</sequence>
<evidence type="ECO:0000256" key="1">
    <source>
        <dbReference type="SAM" id="MobiDB-lite"/>
    </source>
</evidence>
<keyword evidence="2" id="KW-0812">Transmembrane</keyword>
<reference evidence="4 5" key="1">
    <citation type="submission" date="2024-02" db="EMBL/GenBank/DDBJ databases">
        <authorList>
            <person name="Chen Y."/>
            <person name="Shah S."/>
            <person name="Dougan E. K."/>
            <person name="Thang M."/>
            <person name="Chan C."/>
        </authorList>
    </citation>
    <scope>NUCLEOTIDE SEQUENCE [LARGE SCALE GENOMIC DNA]</scope>
</reference>
<dbReference type="SUPFAM" id="SSF103481">
    <property type="entry name" value="Multidrug resistance efflux transporter EmrE"/>
    <property type="match status" value="1"/>
</dbReference>
<feature type="transmembrane region" description="Helical" evidence="2">
    <location>
        <begin position="154"/>
        <end position="175"/>
    </location>
</feature>